<gene>
    <name evidence="9" type="primary">leuS</name>
    <name evidence="15" type="ORF">CCR82_00865</name>
</gene>
<evidence type="ECO:0000313" key="16">
    <source>
        <dbReference type="Proteomes" id="UP001296967"/>
    </source>
</evidence>
<dbReference type="Gene3D" id="2.20.28.290">
    <property type="match status" value="1"/>
</dbReference>
<evidence type="ECO:0000256" key="1">
    <source>
        <dbReference type="ARBA" id="ARBA00005594"/>
    </source>
</evidence>
<dbReference type="GO" id="GO:0006429">
    <property type="term" value="P:leucyl-tRNA aminoacylation"/>
    <property type="evidence" value="ECO:0007669"/>
    <property type="project" value="UniProtKB-UniRule"/>
</dbReference>
<proteinExistence type="inferred from homology"/>
<dbReference type="Pfam" id="PF08264">
    <property type="entry name" value="Anticodon_1"/>
    <property type="match status" value="1"/>
</dbReference>
<evidence type="ECO:0000259" key="11">
    <source>
        <dbReference type="Pfam" id="PF00133"/>
    </source>
</evidence>
<dbReference type="PANTHER" id="PTHR43740">
    <property type="entry name" value="LEUCYL-TRNA SYNTHETASE"/>
    <property type="match status" value="1"/>
</dbReference>
<dbReference type="GO" id="GO:0004823">
    <property type="term" value="F:leucine-tRNA ligase activity"/>
    <property type="evidence" value="ECO:0007669"/>
    <property type="project" value="UniProtKB-UniRule"/>
</dbReference>
<keyword evidence="5 9" id="KW-0067">ATP-binding</keyword>
<organism evidence="15 16">
    <name type="scientific">Halochromatium salexigens</name>
    <name type="common">Chromatium salexigens</name>
    <dbReference type="NCBI Taxonomy" id="49447"/>
    <lineage>
        <taxon>Bacteria</taxon>
        <taxon>Pseudomonadati</taxon>
        <taxon>Pseudomonadota</taxon>
        <taxon>Gammaproteobacteria</taxon>
        <taxon>Chromatiales</taxon>
        <taxon>Chromatiaceae</taxon>
        <taxon>Halochromatium</taxon>
    </lineage>
</organism>
<dbReference type="Pfam" id="PF13603">
    <property type="entry name" value="tRNA-synt_1_2"/>
    <property type="match status" value="1"/>
</dbReference>
<dbReference type="InterPro" id="IPR009080">
    <property type="entry name" value="tRNAsynth_Ia_anticodon-bd"/>
</dbReference>
<dbReference type="SUPFAM" id="SSF50677">
    <property type="entry name" value="ValRS/IleRS/LeuRS editing domain"/>
    <property type="match status" value="1"/>
</dbReference>
<dbReference type="CDD" id="cd00812">
    <property type="entry name" value="LeuRS_core"/>
    <property type="match status" value="1"/>
</dbReference>
<comment type="subcellular location">
    <subcellularLocation>
        <location evidence="9">Cytoplasm</location>
    </subcellularLocation>
</comment>
<dbReference type="FunFam" id="3.40.50.620:FF:000003">
    <property type="entry name" value="Leucine--tRNA ligase"/>
    <property type="match status" value="1"/>
</dbReference>
<reference evidence="15" key="2">
    <citation type="journal article" date="2020" name="Microorganisms">
        <title>Osmotic Adaptation and Compatible Solute Biosynthesis of Phototrophic Bacteria as Revealed from Genome Analyses.</title>
        <authorList>
            <person name="Imhoff J.F."/>
            <person name="Rahn T."/>
            <person name="Kunzel S."/>
            <person name="Keller A."/>
            <person name="Neulinger S.C."/>
        </authorList>
    </citation>
    <scope>NUCLEOTIDE SEQUENCE</scope>
    <source>
        <strain evidence="15">DSM 4395</strain>
    </source>
</reference>
<dbReference type="Proteomes" id="UP001296967">
    <property type="component" value="Unassembled WGS sequence"/>
</dbReference>
<reference evidence="15" key="1">
    <citation type="submission" date="2017-05" db="EMBL/GenBank/DDBJ databases">
        <authorList>
            <person name="Imhoff J.F."/>
            <person name="Rahn T."/>
            <person name="Kuenzel S."/>
            <person name="Neulinger S.C."/>
        </authorList>
    </citation>
    <scope>NUCLEOTIDE SEQUENCE</scope>
    <source>
        <strain evidence="15">DSM 4395</strain>
    </source>
</reference>
<dbReference type="NCBIfam" id="TIGR00396">
    <property type="entry name" value="leuS_bact"/>
    <property type="match status" value="1"/>
</dbReference>
<feature type="domain" description="Methionyl/Valyl/Leucyl/Isoleucyl-tRNA synthetase anticodon-binding" evidence="12">
    <location>
        <begin position="718"/>
        <end position="840"/>
    </location>
</feature>
<evidence type="ECO:0000256" key="9">
    <source>
        <dbReference type="HAMAP-Rule" id="MF_00049"/>
    </source>
</evidence>
<evidence type="ECO:0000256" key="7">
    <source>
        <dbReference type="ARBA" id="ARBA00023146"/>
    </source>
</evidence>
<dbReference type="GO" id="GO:0002161">
    <property type="term" value="F:aminoacyl-tRNA deacylase activity"/>
    <property type="evidence" value="ECO:0007669"/>
    <property type="project" value="InterPro"/>
</dbReference>
<evidence type="ECO:0000256" key="2">
    <source>
        <dbReference type="ARBA" id="ARBA00022490"/>
    </source>
</evidence>
<comment type="caution">
    <text evidence="15">The sequence shown here is derived from an EMBL/GenBank/DDBJ whole genome shotgun (WGS) entry which is preliminary data.</text>
</comment>
<feature type="short sequence motif" description="'HIGH' region" evidence="9">
    <location>
        <begin position="42"/>
        <end position="52"/>
    </location>
</feature>
<dbReference type="Pfam" id="PF09334">
    <property type="entry name" value="tRNA-synt_1g"/>
    <property type="match status" value="1"/>
</dbReference>
<dbReference type="FunFam" id="3.10.20.590:FF:000001">
    <property type="entry name" value="Leucine--tRNA ligase"/>
    <property type="match status" value="1"/>
</dbReference>
<dbReference type="InterPro" id="IPR002302">
    <property type="entry name" value="Leu-tRNA-ligase"/>
</dbReference>
<keyword evidence="6 9" id="KW-0648">Protein biosynthesis</keyword>
<dbReference type="FunFam" id="3.90.740.10:FF:000012">
    <property type="entry name" value="Leucine--tRNA ligase"/>
    <property type="match status" value="1"/>
</dbReference>
<evidence type="ECO:0000256" key="4">
    <source>
        <dbReference type="ARBA" id="ARBA00022741"/>
    </source>
</evidence>
<dbReference type="PROSITE" id="PS00178">
    <property type="entry name" value="AA_TRNA_LIGASE_I"/>
    <property type="match status" value="1"/>
</dbReference>
<dbReference type="GO" id="GO:0005829">
    <property type="term" value="C:cytosol"/>
    <property type="evidence" value="ECO:0007669"/>
    <property type="project" value="TreeGrafter"/>
</dbReference>
<feature type="domain" description="Leucyl-tRNA synthetase editing" evidence="14">
    <location>
        <begin position="221"/>
        <end position="404"/>
    </location>
</feature>
<dbReference type="PANTHER" id="PTHR43740:SF2">
    <property type="entry name" value="LEUCINE--TRNA LIGASE, MITOCHONDRIAL"/>
    <property type="match status" value="1"/>
</dbReference>
<dbReference type="GO" id="GO:0005524">
    <property type="term" value="F:ATP binding"/>
    <property type="evidence" value="ECO:0007669"/>
    <property type="project" value="UniProtKB-UniRule"/>
</dbReference>
<keyword evidence="4 9" id="KW-0547">Nucleotide-binding</keyword>
<dbReference type="CDD" id="cd07958">
    <property type="entry name" value="Anticodon_Ia_Leu_BEm"/>
    <property type="match status" value="1"/>
</dbReference>
<feature type="domain" description="Methionyl/Leucyl tRNA synthetase" evidence="13">
    <location>
        <begin position="39"/>
        <end position="171"/>
    </location>
</feature>
<dbReference type="RefSeq" id="WP_201243362.1">
    <property type="nucleotide sequence ID" value="NZ_NHSF01000008.1"/>
</dbReference>
<keyword evidence="7 9" id="KW-0030">Aminoacyl-tRNA synthetase</keyword>
<dbReference type="FunFam" id="1.10.730.10:FF:000002">
    <property type="entry name" value="Leucine--tRNA ligase"/>
    <property type="match status" value="1"/>
</dbReference>
<dbReference type="PRINTS" id="PR00985">
    <property type="entry name" value="TRNASYNTHLEU"/>
</dbReference>
<accession>A0AAJ0UEG1</accession>
<evidence type="ECO:0000259" key="14">
    <source>
        <dbReference type="Pfam" id="PF13603"/>
    </source>
</evidence>
<evidence type="ECO:0000256" key="10">
    <source>
        <dbReference type="RuleBase" id="RU363035"/>
    </source>
</evidence>
<evidence type="ECO:0000256" key="3">
    <source>
        <dbReference type="ARBA" id="ARBA00022598"/>
    </source>
</evidence>
<protein>
    <recommendedName>
        <fullName evidence="9">Leucine--tRNA ligase</fullName>
        <ecNumber evidence="9">6.1.1.4</ecNumber>
    </recommendedName>
    <alternativeName>
        <fullName evidence="9">Leucyl-tRNA synthetase</fullName>
        <shortName evidence="9">LeuRS</shortName>
    </alternativeName>
</protein>
<keyword evidence="16" id="KW-1185">Reference proteome</keyword>
<name>A0AAJ0UEG1_HALSE</name>
<comment type="similarity">
    <text evidence="1 9 10">Belongs to the class-I aminoacyl-tRNA synthetase family.</text>
</comment>
<dbReference type="InterPro" id="IPR015413">
    <property type="entry name" value="Methionyl/Leucyl_tRNA_Synth"/>
</dbReference>
<feature type="short sequence motif" description="'KMSKS' region" evidence="9">
    <location>
        <begin position="614"/>
        <end position="618"/>
    </location>
</feature>
<evidence type="ECO:0000256" key="6">
    <source>
        <dbReference type="ARBA" id="ARBA00022917"/>
    </source>
</evidence>
<evidence type="ECO:0000256" key="8">
    <source>
        <dbReference type="ARBA" id="ARBA00047469"/>
    </source>
</evidence>
<dbReference type="InterPro" id="IPR002300">
    <property type="entry name" value="aa-tRNA-synth_Ia"/>
</dbReference>
<dbReference type="AlphaFoldDB" id="A0AAJ0UEG1"/>
<dbReference type="SUPFAM" id="SSF47323">
    <property type="entry name" value="Anticodon-binding domain of a subclass of class I aminoacyl-tRNA synthetases"/>
    <property type="match status" value="1"/>
</dbReference>
<dbReference type="Gene3D" id="3.90.740.10">
    <property type="entry name" value="Valyl/Leucyl/Isoleucyl-tRNA synthetase, editing domain"/>
    <property type="match status" value="1"/>
</dbReference>
<dbReference type="EMBL" id="NHSF01000008">
    <property type="protein sequence ID" value="MBK5929122.1"/>
    <property type="molecule type" value="Genomic_DNA"/>
</dbReference>
<dbReference type="InterPro" id="IPR001412">
    <property type="entry name" value="aa-tRNA-synth_I_CS"/>
</dbReference>
<dbReference type="Gene3D" id="3.40.50.620">
    <property type="entry name" value="HUPs"/>
    <property type="match status" value="1"/>
</dbReference>
<dbReference type="SUPFAM" id="SSF52374">
    <property type="entry name" value="Nucleotidylyl transferase"/>
    <property type="match status" value="1"/>
</dbReference>
<dbReference type="EC" id="6.1.1.4" evidence="9"/>
<dbReference type="InterPro" id="IPR013155">
    <property type="entry name" value="M/V/L/I-tRNA-synth_anticd-bd"/>
</dbReference>
<feature type="domain" description="Aminoacyl-tRNA synthetase class Ia" evidence="11">
    <location>
        <begin position="417"/>
        <end position="566"/>
    </location>
</feature>
<evidence type="ECO:0000259" key="12">
    <source>
        <dbReference type="Pfam" id="PF08264"/>
    </source>
</evidence>
<evidence type="ECO:0000256" key="5">
    <source>
        <dbReference type="ARBA" id="ARBA00022840"/>
    </source>
</evidence>
<dbReference type="Gene3D" id="1.10.730.10">
    <property type="entry name" value="Isoleucyl-tRNA Synthetase, Domain 1"/>
    <property type="match status" value="1"/>
</dbReference>
<feature type="domain" description="Aminoacyl-tRNA synthetase class Ia" evidence="11">
    <location>
        <begin position="613"/>
        <end position="651"/>
    </location>
</feature>
<evidence type="ECO:0000259" key="13">
    <source>
        <dbReference type="Pfam" id="PF09334"/>
    </source>
</evidence>
<dbReference type="InterPro" id="IPR009008">
    <property type="entry name" value="Val/Leu/Ile-tRNA-synth_edit"/>
</dbReference>
<dbReference type="Pfam" id="PF00133">
    <property type="entry name" value="tRNA-synt_1"/>
    <property type="match status" value="2"/>
</dbReference>
<dbReference type="InterPro" id="IPR014729">
    <property type="entry name" value="Rossmann-like_a/b/a_fold"/>
</dbReference>
<sequence length="875" mass="97947">MQTEYEPRAIEQEAQRHWETTQAFKAVEDPSREKFYCLSMFPYPSGRLHMGHVRNYTIGDVIARHQRMLGKNVLQPMGWDAFGLPAENAAIKHGIPPSCWTRENIEAMKAQLKRLGFGYDWERELATCDVDYYRWEQWLFTRLMEKGLAYRATATVNWDPVDQTVLANEQVIDGRGWRSGALVEKREIEQWFIRITAYAQELLDSIDGLDGWPERVRAMQRNWIGRSEGVHMRFGIAGGDETLDIFTTRPDTVMGVTYVAAAAEHPLAQRAAQNNPELATFIDECRQGGISEAELETMEKKGHRLGIDALHPITGQAVPIFAANFVLMSYGTGAVMAVPAHDQRDWEFAERYGIPKRQVVFAAEGEEFGIDSHAFTDKGILHDSDPFDGLTSEEAFDAVADWLETHGKGGRQVNFRLRDWGVSRQRYWGCPVPVVRTAEGGVRPETELPVRLPEDLVVDGSGSPLKKRPAFSELPNGETRETDTFDTFVESSWYYARYCSPGCDTAMLDERAKYWLPVDQYIGGIEHAVLHLLYARFFHKLLRDEGLVDCDEPFARLLTQGMVVAETWYREDAEGRREWFNPADVEVERDEKGKVTGAVLKADGQPVQFGGIEKMSKSKNNGVDPEAMIERYGVDTVRLYVMFTSPPDQSLEWNDEAVEGAYRFLKRLWTLAATHAEGVRGAAEAQASAGGGLAEGVAAKGASAGGTARSLDDAQSDALRDVHTALKKALFDYERQQFNTVVSACMTIVNILSKLDESAAAQMVRREGLSITLRLLAPIAPHITHHLWRELGLGDDILQAPWPQVDEDALAQDQITYVVQVNGKVRGKIELPATAERAEVEAAALANENVQRFIGEATVRKVIVVPNKLVNLVAK</sequence>
<dbReference type="InterPro" id="IPR025709">
    <property type="entry name" value="Leu_tRNA-synth_edit"/>
</dbReference>
<feature type="binding site" evidence="9">
    <location>
        <position position="617"/>
    </location>
    <ligand>
        <name>ATP</name>
        <dbReference type="ChEBI" id="CHEBI:30616"/>
    </ligand>
</feature>
<keyword evidence="3 9" id="KW-0436">Ligase</keyword>
<keyword evidence="2 9" id="KW-0963">Cytoplasm</keyword>
<dbReference type="FunFam" id="2.20.28.290:FF:000001">
    <property type="entry name" value="Leucine--tRNA ligase"/>
    <property type="match status" value="1"/>
</dbReference>
<comment type="catalytic activity">
    <reaction evidence="8 9">
        <text>tRNA(Leu) + L-leucine + ATP = L-leucyl-tRNA(Leu) + AMP + diphosphate</text>
        <dbReference type="Rhea" id="RHEA:11688"/>
        <dbReference type="Rhea" id="RHEA-COMP:9613"/>
        <dbReference type="Rhea" id="RHEA-COMP:9622"/>
        <dbReference type="ChEBI" id="CHEBI:30616"/>
        <dbReference type="ChEBI" id="CHEBI:33019"/>
        <dbReference type="ChEBI" id="CHEBI:57427"/>
        <dbReference type="ChEBI" id="CHEBI:78442"/>
        <dbReference type="ChEBI" id="CHEBI:78494"/>
        <dbReference type="ChEBI" id="CHEBI:456215"/>
        <dbReference type="EC" id="6.1.1.4"/>
    </reaction>
</comment>
<dbReference type="Gene3D" id="3.10.20.590">
    <property type="match status" value="1"/>
</dbReference>
<evidence type="ECO:0000313" key="15">
    <source>
        <dbReference type="EMBL" id="MBK5929122.1"/>
    </source>
</evidence>
<dbReference type="HAMAP" id="MF_00049_B">
    <property type="entry name" value="Leu_tRNA_synth_B"/>
    <property type="match status" value="1"/>
</dbReference>